<dbReference type="InterPro" id="IPR012827">
    <property type="entry name" value="Hemerythrin_metal-bd"/>
</dbReference>
<keyword evidence="3" id="KW-0408">Iron</keyword>
<dbReference type="InterPro" id="IPR050669">
    <property type="entry name" value="Hemerythrin"/>
</dbReference>
<comment type="similarity">
    <text evidence="1">Belongs to the hemerythrin family.</text>
</comment>
<dbReference type="AlphaFoldDB" id="A0A196SFT5"/>
<dbReference type="PANTHER" id="PTHR37164:SF1">
    <property type="entry name" value="BACTERIOHEMERYTHRIN"/>
    <property type="match status" value="1"/>
</dbReference>
<dbReference type="Pfam" id="PF01814">
    <property type="entry name" value="Hemerythrin"/>
    <property type="match status" value="1"/>
</dbReference>
<dbReference type="PROSITE" id="PS00550">
    <property type="entry name" value="HEMERYTHRINS"/>
    <property type="match status" value="1"/>
</dbReference>
<evidence type="ECO:0000313" key="6">
    <source>
        <dbReference type="Proteomes" id="UP000078348"/>
    </source>
</evidence>
<name>A0A196SFT5_BLAHN</name>
<gene>
    <name evidence="5" type="ORF">AV274_3538</name>
</gene>
<dbReference type="InterPro" id="IPR012312">
    <property type="entry name" value="Hemerythrin-like"/>
</dbReference>
<dbReference type="EMBL" id="LXWW01000210">
    <property type="protein sequence ID" value="OAO14834.1"/>
    <property type="molecule type" value="Genomic_DNA"/>
</dbReference>
<evidence type="ECO:0000256" key="1">
    <source>
        <dbReference type="ARBA" id="ARBA00010587"/>
    </source>
</evidence>
<evidence type="ECO:0000259" key="4">
    <source>
        <dbReference type="Pfam" id="PF01814"/>
    </source>
</evidence>
<dbReference type="CDD" id="cd12107">
    <property type="entry name" value="Hemerythrin"/>
    <property type="match status" value="1"/>
</dbReference>
<dbReference type="NCBIfam" id="TIGR02481">
    <property type="entry name" value="hemeryth_dom"/>
    <property type="match status" value="1"/>
</dbReference>
<keyword evidence="2" id="KW-0479">Metal-binding</keyword>
<dbReference type="InterPro" id="IPR016131">
    <property type="entry name" value="Haemerythrin_Fe_BS"/>
</dbReference>
<feature type="domain" description="Hemerythrin-like" evidence="4">
    <location>
        <begin position="234"/>
        <end position="345"/>
    </location>
</feature>
<proteinExistence type="inferred from homology"/>
<dbReference type="NCBIfam" id="NF033749">
    <property type="entry name" value="bact_hemeryth"/>
    <property type="match status" value="1"/>
</dbReference>
<evidence type="ECO:0000256" key="2">
    <source>
        <dbReference type="ARBA" id="ARBA00022723"/>
    </source>
</evidence>
<dbReference type="Gene3D" id="1.20.120.50">
    <property type="entry name" value="Hemerythrin-like"/>
    <property type="match status" value="1"/>
</dbReference>
<protein>
    <recommendedName>
        <fullName evidence="4">Hemerythrin-like domain-containing protein</fullName>
    </recommendedName>
</protein>
<dbReference type="SUPFAM" id="SSF47188">
    <property type="entry name" value="Hemerythrin-like"/>
    <property type="match status" value="1"/>
</dbReference>
<dbReference type="Proteomes" id="UP000078348">
    <property type="component" value="Unassembled WGS sequence"/>
</dbReference>
<reference evidence="5 6" key="1">
    <citation type="submission" date="2016-05" db="EMBL/GenBank/DDBJ databases">
        <title>Nuclear genome of Blastocystis sp. subtype 1 NandII.</title>
        <authorList>
            <person name="Gentekaki E."/>
            <person name="Curtis B."/>
            <person name="Stairs C."/>
            <person name="Eme L."/>
            <person name="Herman E."/>
            <person name="Klimes V."/>
            <person name="Arias M.C."/>
            <person name="Elias M."/>
            <person name="Hilliou F."/>
            <person name="Klute M."/>
            <person name="Malik S.-B."/>
            <person name="Pightling A."/>
            <person name="Rachubinski R."/>
            <person name="Salas D."/>
            <person name="Schlacht A."/>
            <person name="Suga H."/>
            <person name="Archibald J."/>
            <person name="Ball S.G."/>
            <person name="Clark G."/>
            <person name="Dacks J."/>
            <person name="Van Der Giezen M."/>
            <person name="Tsaousis A."/>
            <person name="Roger A."/>
        </authorList>
    </citation>
    <scope>NUCLEOTIDE SEQUENCE [LARGE SCALE GENOMIC DNA]</scope>
    <source>
        <strain evidence="6">ATCC 50177 / NandII</strain>
    </source>
</reference>
<accession>A0A196SFT5</accession>
<comment type="caution">
    <text evidence="5">The sequence shown here is derived from an EMBL/GenBank/DDBJ whole genome shotgun (WGS) entry which is preliminary data.</text>
</comment>
<dbReference type="InterPro" id="IPR035938">
    <property type="entry name" value="Hemerythrin-like_sf"/>
</dbReference>
<dbReference type="OrthoDB" id="10445667at2759"/>
<organism evidence="5 6">
    <name type="scientific">Blastocystis sp. subtype 1 (strain ATCC 50177 / NandII)</name>
    <dbReference type="NCBI Taxonomy" id="478820"/>
    <lineage>
        <taxon>Eukaryota</taxon>
        <taxon>Sar</taxon>
        <taxon>Stramenopiles</taxon>
        <taxon>Bigyra</taxon>
        <taxon>Opalozoa</taxon>
        <taxon>Opalinata</taxon>
        <taxon>Blastocystidae</taxon>
        <taxon>Blastocystis</taxon>
    </lineage>
</organism>
<keyword evidence="6" id="KW-1185">Reference proteome</keyword>
<evidence type="ECO:0000313" key="5">
    <source>
        <dbReference type="EMBL" id="OAO14834.1"/>
    </source>
</evidence>
<dbReference type="PANTHER" id="PTHR37164">
    <property type="entry name" value="BACTERIOHEMERYTHRIN"/>
    <property type="match status" value="1"/>
</dbReference>
<dbReference type="GO" id="GO:0046872">
    <property type="term" value="F:metal ion binding"/>
    <property type="evidence" value="ECO:0007669"/>
    <property type="project" value="UniProtKB-KW"/>
</dbReference>
<evidence type="ECO:0000256" key="3">
    <source>
        <dbReference type="ARBA" id="ARBA00023004"/>
    </source>
</evidence>
<sequence>MGQQLSIPNGFNVNENGFPYPPWYNSHYDVKPSTITACTSTLLTFSNGDMAVYKRIQKFDKSVTPMDFMFRQLFNRLFIMSPAFIRKNLNIPENYKKSFRAKDILNTEFARKFFNDIIMESCKKMSSCTTSDQLNGMYVTQMQSYYKKYGIDAYLYSDIGTVILLVLSDCIGEGFLKSVRAWMDFLSKGLKTLIDLKLINNEYGSFSLRETMLKLHQPYIEWSDGILSTGYLPIDRQHQWLLTIVNVLIHVNTGNQVEISINDVLDALYDYAWIHFTEEEELFMNNEKYPQFAIHKKQHTDFLAKLDELRQELSTKRDSVVGKELLDYCIAWLTNHIRVTDRKMINCCIPPDVLKNSTVLFTPTKK</sequence>